<dbReference type="RefSeq" id="WP_020003148.1">
    <property type="nucleotide sequence ID" value="NZ_CP012624.1"/>
</dbReference>
<reference evidence="8" key="4">
    <citation type="submission" date="2022-11" db="EMBL/GenBank/DDBJ databases">
        <title>complete genomes of mycoplasma synoviae ZX313 strain and SD2 strain.</title>
        <authorList>
            <person name="Zhong Q."/>
        </authorList>
    </citation>
    <scope>NUCLEOTIDE SEQUENCE</scope>
    <source>
        <strain evidence="8">SD2</strain>
    </source>
</reference>
<dbReference type="NCBIfam" id="TIGR03635">
    <property type="entry name" value="uS17_bact"/>
    <property type="match status" value="1"/>
</dbReference>
<reference evidence="7" key="2">
    <citation type="submission" date="2018-06" db="EMBL/GenBank/DDBJ databases">
        <authorList>
            <consortium name="Pathogen Informatics"/>
            <person name="Doyle S."/>
        </authorList>
    </citation>
    <scope>NUCLEOTIDE SEQUENCE</scope>
    <source>
        <strain evidence="7">NCTC10124</strain>
    </source>
</reference>
<dbReference type="InterPro" id="IPR019984">
    <property type="entry name" value="Ribosomal_uS17_bact/chlr"/>
</dbReference>
<evidence type="ECO:0000313" key="9">
    <source>
        <dbReference type="Proteomes" id="UP000259328"/>
    </source>
</evidence>
<protein>
    <recommendedName>
        <fullName evidence="6">Small ribosomal subunit protein uS17</fullName>
    </recommendedName>
</protein>
<dbReference type="Proteomes" id="UP000259328">
    <property type="component" value="Chromosome"/>
</dbReference>
<dbReference type="NCBIfam" id="NF004123">
    <property type="entry name" value="PRK05610.1"/>
    <property type="match status" value="1"/>
</dbReference>
<accession>A0A2H4CDM0</accession>
<reference evidence="8" key="3">
    <citation type="submission" date="2022-10" db="EMBL/GenBank/DDBJ databases">
        <authorList>
            <person name="Wei X."/>
        </authorList>
    </citation>
    <scope>NUCLEOTIDE SEQUENCE</scope>
    <source>
        <strain evidence="8">SD2</strain>
    </source>
</reference>
<dbReference type="Pfam" id="PF00366">
    <property type="entry name" value="Ribosomal_S17"/>
    <property type="match status" value="1"/>
</dbReference>
<dbReference type="GO" id="GO:0006412">
    <property type="term" value="P:translation"/>
    <property type="evidence" value="ECO:0007669"/>
    <property type="project" value="UniProtKB-UniRule"/>
</dbReference>
<evidence type="ECO:0000256" key="4">
    <source>
        <dbReference type="ARBA" id="ARBA00022980"/>
    </source>
</evidence>
<dbReference type="EMBL" id="LS991953">
    <property type="protein sequence ID" value="SYV93604.1"/>
    <property type="molecule type" value="Genomic_DNA"/>
</dbReference>
<dbReference type="EMBL" id="CP107525">
    <property type="protein sequence ID" value="UZW64411.1"/>
    <property type="molecule type" value="Genomic_DNA"/>
</dbReference>
<keyword evidence="2 6" id="KW-0699">rRNA-binding</keyword>
<dbReference type="HAMAP" id="MF_01345_B">
    <property type="entry name" value="Ribosomal_uS17_B"/>
    <property type="match status" value="1"/>
</dbReference>
<organism evidence="7 9">
    <name type="scientific">Mycoplasmopsis synoviae</name>
    <name type="common">Mycoplasma synoviae</name>
    <dbReference type="NCBI Taxonomy" id="2109"/>
    <lineage>
        <taxon>Bacteria</taxon>
        <taxon>Bacillati</taxon>
        <taxon>Mycoplasmatota</taxon>
        <taxon>Mycoplasmoidales</taxon>
        <taxon>Metamycoplasmataceae</taxon>
        <taxon>Mycoplasmopsis</taxon>
    </lineage>
</organism>
<sequence length="95" mass="11174">MTFENRNNRKTLTGKVVSAQKTQKTIIVEVDRYKKHLLYGKRFKKTKRYAVHDEAQVAKVNDMVMIMETRPLSKTKHFRLYQVLSTASDVEKEAK</sequence>
<dbReference type="PANTHER" id="PTHR10744">
    <property type="entry name" value="40S RIBOSOMAL PROTEIN S11 FAMILY MEMBER"/>
    <property type="match status" value="1"/>
</dbReference>
<evidence type="ECO:0000313" key="8">
    <source>
        <dbReference type="EMBL" id="UZW64411.1"/>
    </source>
</evidence>
<evidence type="ECO:0000256" key="5">
    <source>
        <dbReference type="ARBA" id="ARBA00023274"/>
    </source>
</evidence>
<reference evidence="9" key="1">
    <citation type="submission" date="2018-06" db="EMBL/GenBank/DDBJ databases">
        <authorList>
            <consortium name="Pathogen Informatics"/>
        </authorList>
    </citation>
    <scope>NUCLEOTIDE SEQUENCE [LARGE SCALE GENOMIC DNA]</scope>
    <source>
        <strain evidence="9">NCTC10124</strain>
    </source>
</reference>
<gene>
    <name evidence="6 7" type="primary">rpsQ</name>
    <name evidence="7" type="ORF">NCTC10124_01358</name>
    <name evidence="8" type="ORF">OIE46_03515</name>
</gene>
<dbReference type="GeneID" id="93530424"/>
<dbReference type="AlphaFoldDB" id="A0A2H4CDM0"/>
<evidence type="ECO:0000256" key="3">
    <source>
        <dbReference type="ARBA" id="ARBA00022884"/>
    </source>
</evidence>
<comment type="function">
    <text evidence="6">One of the primary rRNA binding proteins, it binds specifically to the 5'-end of 16S ribosomal RNA.</text>
</comment>
<comment type="similarity">
    <text evidence="1 6">Belongs to the universal ribosomal protein uS17 family.</text>
</comment>
<dbReference type="GO" id="GO:0022627">
    <property type="term" value="C:cytosolic small ribosomal subunit"/>
    <property type="evidence" value="ECO:0007669"/>
    <property type="project" value="UniProtKB-UniRule"/>
</dbReference>
<dbReference type="InterPro" id="IPR012340">
    <property type="entry name" value="NA-bd_OB-fold"/>
</dbReference>
<keyword evidence="3 6" id="KW-0694">RNA-binding</keyword>
<proteinExistence type="inferred from homology"/>
<dbReference type="InterPro" id="IPR000266">
    <property type="entry name" value="Ribosomal_uS17"/>
</dbReference>
<dbReference type="SUPFAM" id="SSF50249">
    <property type="entry name" value="Nucleic acid-binding proteins"/>
    <property type="match status" value="1"/>
</dbReference>
<dbReference type="PRINTS" id="PR00973">
    <property type="entry name" value="RIBOSOMALS17"/>
</dbReference>
<dbReference type="Proteomes" id="UP001164481">
    <property type="component" value="Chromosome"/>
</dbReference>
<dbReference type="OMA" id="HPMYGKF"/>
<dbReference type="PANTHER" id="PTHR10744:SF1">
    <property type="entry name" value="SMALL RIBOSOMAL SUBUNIT PROTEIN US17M"/>
    <property type="match status" value="1"/>
</dbReference>
<name>A0A2H4CDM0_MYCSY</name>
<dbReference type="Gene3D" id="2.40.50.140">
    <property type="entry name" value="Nucleic acid-binding proteins"/>
    <property type="match status" value="1"/>
</dbReference>
<evidence type="ECO:0000256" key="6">
    <source>
        <dbReference type="HAMAP-Rule" id="MF_01345"/>
    </source>
</evidence>
<dbReference type="GO" id="GO:0003735">
    <property type="term" value="F:structural constituent of ribosome"/>
    <property type="evidence" value="ECO:0007669"/>
    <property type="project" value="UniProtKB-UniRule"/>
</dbReference>
<dbReference type="GO" id="GO:0019843">
    <property type="term" value="F:rRNA binding"/>
    <property type="evidence" value="ECO:0007669"/>
    <property type="project" value="UniProtKB-UniRule"/>
</dbReference>
<evidence type="ECO:0000256" key="2">
    <source>
        <dbReference type="ARBA" id="ARBA00022730"/>
    </source>
</evidence>
<comment type="subunit">
    <text evidence="6">Part of the 30S ribosomal subunit.</text>
</comment>
<dbReference type="CDD" id="cd00364">
    <property type="entry name" value="Ribosomal_uS17"/>
    <property type="match status" value="1"/>
</dbReference>
<evidence type="ECO:0000256" key="1">
    <source>
        <dbReference type="ARBA" id="ARBA00010254"/>
    </source>
</evidence>
<dbReference type="SMR" id="A0A2H4CDM0"/>
<keyword evidence="4 6" id="KW-0689">Ribosomal protein</keyword>
<evidence type="ECO:0000313" key="7">
    <source>
        <dbReference type="EMBL" id="SYV93604.1"/>
    </source>
</evidence>
<keyword evidence="5 6" id="KW-0687">Ribonucleoprotein</keyword>